<proteinExistence type="predicted"/>
<dbReference type="OrthoDB" id="9832865at2"/>
<name>A0A1R4H154_9GAMM</name>
<dbReference type="Proteomes" id="UP000195667">
    <property type="component" value="Unassembled WGS sequence"/>
</dbReference>
<evidence type="ECO:0000313" key="2">
    <source>
        <dbReference type="Proteomes" id="UP000195667"/>
    </source>
</evidence>
<reference evidence="2" key="1">
    <citation type="submission" date="2017-02" db="EMBL/GenBank/DDBJ databases">
        <authorList>
            <person name="Daims H."/>
        </authorList>
    </citation>
    <scope>NUCLEOTIDE SEQUENCE [LARGE SCALE GENOMIC DNA]</scope>
</reference>
<sequence length="173" mass="18894">MKYPLLTVLIVSFGMSDISIASPLCDKLKMSASQLTAFRPLDAHGKYTQSSMNEAVTCLNANWDKLSKRLEFRGLVTDSGFVVPVVSPTPSVAVRYSPAAMYNANAATPSAFLSRPVTDVNYLPVSAGTSMHVMTQTYRLNAPHLMDEVPTSNYQGSLATPITYQTGHWNVDR</sequence>
<evidence type="ECO:0000313" key="1">
    <source>
        <dbReference type="EMBL" id="SJM89951.1"/>
    </source>
</evidence>
<dbReference type="AlphaFoldDB" id="A0A1R4H154"/>
<protein>
    <submittedName>
        <fullName evidence="1">Uncharacterized protein</fullName>
    </submittedName>
</protein>
<organism evidence="1 2">
    <name type="scientific">Crenothrix polyspora</name>
    <dbReference type="NCBI Taxonomy" id="360316"/>
    <lineage>
        <taxon>Bacteria</taxon>
        <taxon>Pseudomonadati</taxon>
        <taxon>Pseudomonadota</taxon>
        <taxon>Gammaproteobacteria</taxon>
        <taxon>Methylococcales</taxon>
        <taxon>Crenotrichaceae</taxon>
        <taxon>Crenothrix</taxon>
    </lineage>
</organism>
<accession>A0A1R4H154</accession>
<keyword evidence="2" id="KW-1185">Reference proteome</keyword>
<dbReference type="EMBL" id="FUKI01000031">
    <property type="protein sequence ID" value="SJM89951.1"/>
    <property type="molecule type" value="Genomic_DNA"/>
</dbReference>
<gene>
    <name evidence="1" type="ORF">CRENPOLYSF1_1260023</name>
</gene>
<dbReference type="RefSeq" id="WP_087142332.1">
    <property type="nucleotide sequence ID" value="NZ_FUKI01000031.1"/>
</dbReference>